<protein>
    <submittedName>
        <fullName evidence="6">LysR family transcriptional regulator ArgP</fullName>
    </submittedName>
</protein>
<dbReference type="NCBIfam" id="NF009888">
    <property type="entry name" value="PRK13348.1"/>
    <property type="match status" value="1"/>
</dbReference>
<evidence type="ECO:0000256" key="3">
    <source>
        <dbReference type="ARBA" id="ARBA00023125"/>
    </source>
</evidence>
<dbReference type="PRINTS" id="PR00039">
    <property type="entry name" value="HTHLYSR"/>
</dbReference>
<sequence length="303" mass="32406">MLDYPALAALAAVIRTGSFDAAAETLSVTPSAVSQRVKGLEERLGLPLVIRGTPCRPTEAGARLAAHLDQVTLLEHDMLAGDPVWAAAFGGARPTLKIALNADSLGTWFPGAAARFAAVKPNTLSLVLDDEADTAERLRSGEVIAAVTTAGKAVAGCRTLSLGSLRYVAAATPDFRDRYFPEGVTAERLAEAPVLRFSPRDRLQLKWTEKVAGQAIKGPTHWVPSTQGFLDFTLASVCWSLTPERLAAPLIASGRLVDLVPGVTIDVPLFWQHLRITTRLIEDLTKAVREEAADWLVVPEADA</sequence>
<dbReference type="InterPro" id="IPR000847">
    <property type="entry name" value="LysR_HTH_N"/>
</dbReference>
<dbReference type="Proteomes" id="UP000663942">
    <property type="component" value="Chromosome"/>
</dbReference>
<reference evidence="6 7" key="1">
    <citation type="submission" date="2020-09" db="EMBL/GenBank/DDBJ databases">
        <title>Brevundimonas sp. LVF1 isolated from an oligotrophic pond in Goettingen, Germany.</title>
        <authorList>
            <person name="Friedrich I."/>
            <person name="Klassen A."/>
            <person name="Neubauer H."/>
            <person name="Schneider D."/>
            <person name="Hertel R."/>
            <person name="Daniel R."/>
        </authorList>
    </citation>
    <scope>NUCLEOTIDE SEQUENCE [LARGE SCALE GENOMIC DNA]</scope>
    <source>
        <strain evidence="6 7">LVF1</strain>
    </source>
</reference>
<dbReference type="RefSeq" id="WP_207825914.1">
    <property type="nucleotide sequence ID" value="NZ_CP062006.1"/>
</dbReference>
<evidence type="ECO:0000256" key="1">
    <source>
        <dbReference type="ARBA" id="ARBA00009437"/>
    </source>
</evidence>
<dbReference type="Gene3D" id="1.10.10.10">
    <property type="entry name" value="Winged helix-like DNA-binding domain superfamily/Winged helix DNA-binding domain"/>
    <property type="match status" value="1"/>
</dbReference>
<dbReference type="EMBL" id="CP062006">
    <property type="protein sequence ID" value="QTC88558.1"/>
    <property type="molecule type" value="Genomic_DNA"/>
</dbReference>
<dbReference type="InterPro" id="IPR036390">
    <property type="entry name" value="WH_DNA-bd_sf"/>
</dbReference>
<organism evidence="6 7">
    <name type="scientific">Brevundimonas pondensis</name>
    <dbReference type="NCBI Taxonomy" id="2774189"/>
    <lineage>
        <taxon>Bacteria</taxon>
        <taxon>Pseudomonadati</taxon>
        <taxon>Pseudomonadota</taxon>
        <taxon>Alphaproteobacteria</taxon>
        <taxon>Caulobacterales</taxon>
        <taxon>Caulobacteraceae</taxon>
        <taxon>Brevundimonas</taxon>
    </lineage>
</organism>
<dbReference type="InterPro" id="IPR017685">
    <property type="entry name" value="ArgP"/>
</dbReference>
<dbReference type="Gene3D" id="3.40.190.290">
    <property type="match status" value="1"/>
</dbReference>
<keyword evidence="2" id="KW-0805">Transcription regulation</keyword>
<keyword evidence="7" id="KW-1185">Reference proteome</keyword>
<dbReference type="SUPFAM" id="SSF53850">
    <property type="entry name" value="Periplasmic binding protein-like II"/>
    <property type="match status" value="1"/>
</dbReference>
<dbReference type="Pfam" id="PF00126">
    <property type="entry name" value="HTH_1"/>
    <property type="match status" value="1"/>
</dbReference>
<accession>A0ABX7SM32</accession>
<dbReference type="PANTHER" id="PTHR30579:SF2">
    <property type="entry name" value="HTH-TYPE TRANSCRIPTIONAL REGULATOR ARGP"/>
    <property type="match status" value="1"/>
</dbReference>
<dbReference type="NCBIfam" id="NF002964">
    <property type="entry name" value="PRK03635.1"/>
    <property type="match status" value="1"/>
</dbReference>
<evidence type="ECO:0000313" key="7">
    <source>
        <dbReference type="Proteomes" id="UP000663942"/>
    </source>
</evidence>
<dbReference type="PROSITE" id="PS50931">
    <property type="entry name" value="HTH_LYSR"/>
    <property type="match status" value="1"/>
</dbReference>
<keyword evidence="3" id="KW-0238">DNA-binding</keyword>
<dbReference type="Pfam" id="PF03466">
    <property type="entry name" value="LysR_substrate"/>
    <property type="match status" value="1"/>
</dbReference>
<comment type="similarity">
    <text evidence="1">Belongs to the LysR transcriptional regulatory family.</text>
</comment>
<dbReference type="InterPro" id="IPR050176">
    <property type="entry name" value="LTTR"/>
</dbReference>
<dbReference type="SUPFAM" id="SSF46785">
    <property type="entry name" value="Winged helix' DNA-binding domain"/>
    <property type="match status" value="1"/>
</dbReference>
<dbReference type="InterPro" id="IPR005119">
    <property type="entry name" value="LysR_subst-bd"/>
</dbReference>
<name>A0ABX7SM32_9CAUL</name>
<evidence type="ECO:0000259" key="5">
    <source>
        <dbReference type="PROSITE" id="PS50931"/>
    </source>
</evidence>
<gene>
    <name evidence="6" type="ORF">IFE19_04035</name>
</gene>
<dbReference type="PANTHER" id="PTHR30579">
    <property type="entry name" value="TRANSCRIPTIONAL REGULATOR"/>
    <property type="match status" value="1"/>
</dbReference>
<evidence type="ECO:0000313" key="6">
    <source>
        <dbReference type="EMBL" id="QTC88558.1"/>
    </source>
</evidence>
<dbReference type="NCBIfam" id="TIGR03298">
    <property type="entry name" value="argP"/>
    <property type="match status" value="1"/>
</dbReference>
<evidence type="ECO:0000256" key="4">
    <source>
        <dbReference type="ARBA" id="ARBA00023163"/>
    </source>
</evidence>
<dbReference type="InterPro" id="IPR036388">
    <property type="entry name" value="WH-like_DNA-bd_sf"/>
</dbReference>
<keyword evidence="4" id="KW-0804">Transcription</keyword>
<proteinExistence type="inferred from homology"/>
<evidence type="ECO:0000256" key="2">
    <source>
        <dbReference type="ARBA" id="ARBA00023015"/>
    </source>
</evidence>
<feature type="domain" description="HTH lysR-type" evidence="5">
    <location>
        <begin position="2"/>
        <end position="58"/>
    </location>
</feature>